<dbReference type="OrthoDB" id="9781491at2"/>
<dbReference type="Gene3D" id="1.10.1610.10">
    <property type="match status" value="1"/>
</dbReference>
<keyword evidence="12" id="KW-1185">Reference proteome</keyword>
<dbReference type="Gene3D" id="3.40.50.10210">
    <property type="match status" value="1"/>
</dbReference>
<dbReference type="Pfam" id="PF02277">
    <property type="entry name" value="DBI_PRT"/>
    <property type="match status" value="1"/>
</dbReference>
<protein>
    <recommendedName>
        <fullName evidence="4 10">Nicotinate-nucleotide--dimethylbenzimidazole phosphoribosyltransferase</fullName>
        <shortName evidence="10">NN:DBI PRT</shortName>
        <ecNumber evidence="3 10">2.4.2.21</ecNumber>
    </recommendedName>
    <alternativeName>
        <fullName evidence="8 10">N(1)-alpha-phosphoribosyltransferase</fullName>
    </alternativeName>
</protein>
<organism evidence="11 12">
    <name type="scientific">Thiocystis violascens (strain ATCC 17096 / DSM 198 / 6111)</name>
    <name type="common">Chromatium violascens</name>
    <dbReference type="NCBI Taxonomy" id="765911"/>
    <lineage>
        <taxon>Bacteria</taxon>
        <taxon>Pseudomonadati</taxon>
        <taxon>Pseudomonadota</taxon>
        <taxon>Gammaproteobacteria</taxon>
        <taxon>Chromatiales</taxon>
        <taxon>Chromatiaceae</taxon>
        <taxon>Thiocystis</taxon>
    </lineage>
</organism>
<evidence type="ECO:0000313" key="12">
    <source>
        <dbReference type="Proteomes" id="UP000006062"/>
    </source>
</evidence>
<evidence type="ECO:0000256" key="7">
    <source>
        <dbReference type="ARBA" id="ARBA00022679"/>
    </source>
</evidence>
<keyword evidence="7 10" id="KW-0808">Transferase</keyword>
<dbReference type="NCBIfam" id="TIGR03160">
    <property type="entry name" value="cobT_DBIPRT"/>
    <property type="match status" value="1"/>
</dbReference>
<dbReference type="InterPro" id="IPR036087">
    <property type="entry name" value="Nict_dMeBzImd_PRibTrfase_sf"/>
</dbReference>
<proteinExistence type="inferred from homology"/>
<keyword evidence="6 10" id="KW-0328">Glycosyltransferase</keyword>
<dbReference type="EMBL" id="CP003154">
    <property type="protein sequence ID" value="AFL72770.1"/>
    <property type="molecule type" value="Genomic_DNA"/>
</dbReference>
<dbReference type="InterPro" id="IPR003200">
    <property type="entry name" value="Nict_dMeBzImd_PRibTrfase"/>
</dbReference>
<comment type="similarity">
    <text evidence="2 10">Belongs to the CobT family.</text>
</comment>
<sequence>MIAGLAWLNEPCLPFDRTAAEAARRRQDQLTKPRGSLGRLEELAIRLAGLQGKPMPAADPVQILLFAADHGVAAESVSVFPQSVTNQMVHNIARGGAAVSVLAAALGARLEIIDLGMVTDPGPIEGVRSERLGPGSGNIAREPAMTSEQQAGAMNAGRAAVERAIDGGARLLIGGEMGIANTTPAAALACALLDLPPADLVGPGTGLDAAGIAHKTEVVATALALHATPGSTPMELLGRLGGFEIAALTGAYLTAAQRGLPVLVDGFIVGAAALAAVRIQPDVRDWLLFAHSSAEPGHRAILEALNADPLLQLGMCLGEASGAAMAVPLLRLACALHQNMATFAEAGVSEG</sequence>
<evidence type="ECO:0000256" key="10">
    <source>
        <dbReference type="HAMAP-Rule" id="MF_00230"/>
    </source>
</evidence>
<dbReference type="STRING" id="765911.Thivi_0717"/>
<dbReference type="GO" id="GO:0008939">
    <property type="term" value="F:nicotinate-nucleotide-dimethylbenzimidazole phosphoribosyltransferase activity"/>
    <property type="evidence" value="ECO:0007669"/>
    <property type="project" value="UniProtKB-UniRule"/>
</dbReference>
<evidence type="ECO:0000256" key="4">
    <source>
        <dbReference type="ARBA" id="ARBA00015486"/>
    </source>
</evidence>
<comment type="catalytic activity">
    <reaction evidence="9 10">
        <text>5,6-dimethylbenzimidazole + nicotinate beta-D-ribonucleotide = alpha-ribazole 5'-phosphate + nicotinate + H(+)</text>
        <dbReference type="Rhea" id="RHEA:11196"/>
        <dbReference type="ChEBI" id="CHEBI:15378"/>
        <dbReference type="ChEBI" id="CHEBI:15890"/>
        <dbReference type="ChEBI" id="CHEBI:32544"/>
        <dbReference type="ChEBI" id="CHEBI:57502"/>
        <dbReference type="ChEBI" id="CHEBI:57918"/>
        <dbReference type="EC" id="2.4.2.21"/>
    </reaction>
</comment>
<name>I3Y702_THIV6</name>
<dbReference type="RefSeq" id="WP_014777264.1">
    <property type="nucleotide sequence ID" value="NC_018012.1"/>
</dbReference>
<dbReference type="PANTHER" id="PTHR43463:SF1">
    <property type="entry name" value="NICOTINATE-NUCLEOTIDE--DIMETHYLBENZIMIDAZOLE PHOSPHORIBOSYLTRANSFERASE"/>
    <property type="match status" value="1"/>
</dbReference>
<dbReference type="PANTHER" id="PTHR43463">
    <property type="entry name" value="NICOTINATE-NUCLEOTIDE--DIMETHYLBENZIMIDAZOLE PHOSPHORIBOSYLTRANSFERASE"/>
    <property type="match status" value="1"/>
</dbReference>
<evidence type="ECO:0000256" key="8">
    <source>
        <dbReference type="ARBA" id="ARBA00030686"/>
    </source>
</evidence>
<comment type="function">
    <text evidence="10">Catalyzes the synthesis of alpha-ribazole-5'-phosphate from nicotinate mononucleotide (NAMN) and 5,6-dimethylbenzimidazole (DMB).</text>
</comment>
<evidence type="ECO:0000256" key="5">
    <source>
        <dbReference type="ARBA" id="ARBA00022573"/>
    </source>
</evidence>
<evidence type="ECO:0000256" key="9">
    <source>
        <dbReference type="ARBA" id="ARBA00047340"/>
    </source>
</evidence>
<comment type="pathway">
    <text evidence="1 10">Nucleoside biosynthesis; alpha-ribazole biosynthesis; alpha-ribazole from 5,6-dimethylbenzimidazole: step 1/2.</text>
</comment>
<dbReference type="HAMAP" id="MF_00230">
    <property type="entry name" value="CobT"/>
    <property type="match status" value="1"/>
</dbReference>
<dbReference type="AlphaFoldDB" id="I3Y702"/>
<dbReference type="InterPro" id="IPR017846">
    <property type="entry name" value="Nict_dMeBzImd_PRibTrfase_bact"/>
</dbReference>
<dbReference type="SUPFAM" id="SSF52733">
    <property type="entry name" value="Nicotinate mononucleotide:5,6-dimethylbenzimidazole phosphoribosyltransferase (CobT)"/>
    <property type="match status" value="1"/>
</dbReference>
<dbReference type="KEGG" id="tvi:Thivi_0717"/>
<dbReference type="CDD" id="cd02439">
    <property type="entry name" value="DMB-PRT_CobT"/>
    <property type="match status" value="1"/>
</dbReference>
<dbReference type="FunFam" id="3.40.50.10210:FF:000001">
    <property type="entry name" value="Nicotinate-nucleotide--dimethylbenzimidazole phosphoribosyltransferase"/>
    <property type="match status" value="1"/>
</dbReference>
<feature type="active site" description="Proton acceptor" evidence="10">
    <location>
        <position position="319"/>
    </location>
</feature>
<accession>I3Y702</accession>
<evidence type="ECO:0000256" key="3">
    <source>
        <dbReference type="ARBA" id="ARBA00011991"/>
    </source>
</evidence>
<dbReference type="GO" id="GO:0009236">
    <property type="term" value="P:cobalamin biosynthetic process"/>
    <property type="evidence" value="ECO:0007669"/>
    <property type="project" value="UniProtKB-UniRule"/>
</dbReference>
<dbReference type="EC" id="2.4.2.21" evidence="3 10"/>
<dbReference type="UniPathway" id="UPA00061">
    <property type="reaction ID" value="UER00516"/>
</dbReference>
<dbReference type="Proteomes" id="UP000006062">
    <property type="component" value="Chromosome"/>
</dbReference>
<dbReference type="NCBIfam" id="NF000996">
    <property type="entry name" value="PRK00105.1"/>
    <property type="match status" value="1"/>
</dbReference>
<dbReference type="InterPro" id="IPR023195">
    <property type="entry name" value="Nict_dMeBzImd_PRibTrfase_N"/>
</dbReference>
<dbReference type="eggNOG" id="COG2038">
    <property type="taxonomic scope" value="Bacteria"/>
</dbReference>
<reference evidence="11 12" key="1">
    <citation type="submission" date="2012-06" db="EMBL/GenBank/DDBJ databases">
        <title>Complete sequence of Thiocystis violascens DSM 198.</title>
        <authorList>
            <consortium name="US DOE Joint Genome Institute"/>
            <person name="Lucas S."/>
            <person name="Han J."/>
            <person name="Lapidus A."/>
            <person name="Cheng J.-F."/>
            <person name="Goodwin L."/>
            <person name="Pitluck S."/>
            <person name="Peters L."/>
            <person name="Ovchinnikova G."/>
            <person name="Teshima H."/>
            <person name="Detter J.C."/>
            <person name="Han C."/>
            <person name="Tapia R."/>
            <person name="Land M."/>
            <person name="Hauser L."/>
            <person name="Kyrpides N."/>
            <person name="Ivanova N."/>
            <person name="Pagani I."/>
            <person name="Vogl K."/>
            <person name="Liu Z."/>
            <person name="Frigaard N.-U."/>
            <person name="Bryant D."/>
            <person name="Woyke T."/>
        </authorList>
    </citation>
    <scope>NUCLEOTIDE SEQUENCE [LARGE SCALE GENOMIC DNA]</scope>
    <source>
        <strain evidence="12">ATCC 17096 / DSM 198 / 6111</strain>
    </source>
</reference>
<evidence type="ECO:0000256" key="1">
    <source>
        <dbReference type="ARBA" id="ARBA00005049"/>
    </source>
</evidence>
<gene>
    <name evidence="10" type="primary">cobT</name>
    <name evidence="11" type="ordered locus">Thivi_0717</name>
</gene>
<dbReference type="HOGENOM" id="CLU_002982_0_0_6"/>
<evidence type="ECO:0000313" key="11">
    <source>
        <dbReference type="EMBL" id="AFL72770.1"/>
    </source>
</evidence>
<keyword evidence="5 10" id="KW-0169">Cobalamin biosynthesis</keyword>
<evidence type="ECO:0000256" key="2">
    <source>
        <dbReference type="ARBA" id="ARBA00007110"/>
    </source>
</evidence>
<evidence type="ECO:0000256" key="6">
    <source>
        <dbReference type="ARBA" id="ARBA00022676"/>
    </source>
</evidence>